<organism evidence="8 9">
    <name type="scientific">Podospora didyma</name>
    <dbReference type="NCBI Taxonomy" id="330526"/>
    <lineage>
        <taxon>Eukaryota</taxon>
        <taxon>Fungi</taxon>
        <taxon>Dikarya</taxon>
        <taxon>Ascomycota</taxon>
        <taxon>Pezizomycotina</taxon>
        <taxon>Sordariomycetes</taxon>
        <taxon>Sordariomycetidae</taxon>
        <taxon>Sordariales</taxon>
        <taxon>Podosporaceae</taxon>
        <taxon>Podospora</taxon>
    </lineage>
</organism>
<evidence type="ECO:0000313" key="9">
    <source>
        <dbReference type="Proteomes" id="UP001285441"/>
    </source>
</evidence>
<dbReference type="PROSITE" id="PS50011">
    <property type="entry name" value="PROTEIN_KINASE_DOM"/>
    <property type="match status" value="1"/>
</dbReference>
<dbReference type="InterPro" id="IPR011009">
    <property type="entry name" value="Kinase-like_dom_sf"/>
</dbReference>
<reference evidence="8" key="2">
    <citation type="submission" date="2023-06" db="EMBL/GenBank/DDBJ databases">
        <authorList>
            <consortium name="Lawrence Berkeley National Laboratory"/>
            <person name="Haridas S."/>
            <person name="Hensen N."/>
            <person name="Bonometti L."/>
            <person name="Westerberg I."/>
            <person name="Brannstrom I.O."/>
            <person name="Guillou S."/>
            <person name="Cros-Aarteil S."/>
            <person name="Calhoun S."/>
            <person name="Kuo A."/>
            <person name="Mondo S."/>
            <person name="Pangilinan J."/>
            <person name="Riley R."/>
            <person name="LaButti K."/>
            <person name="Andreopoulos B."/>
            <person name="Lipzen A."/>
            <person name="Chen C."/>
            <person name="Yanf M."/>
            <person name="Daum C."/>
            <person name="Ng V."/>
            <person name="Clum A."/>
            <person name="Steindorff A."/>
            <person name="Ohm R."/>
            <person name="Martin F."/>
            <person name="Silar P."/>
            <person name="Natvig D."/>
            <person name="Lalanne C."/>
            <person name="Gautier V."/>
            <person name="Ament-velasquez S.L."/>
            <person name="Kruys A."/>
            <person name="Hutchinson M.I."/>
            <person name="Powell A.J."/>
            <person name="Barry K."/>
            <person name="Miller A.N."/>
            <person name="Grigoriev I.V."/>
            <person name="Debuchy R."/>
            <person name="Gladieux P."/>
            <person name="Thoren M.H."/>
            <person name="Johannesson H."/>
        </authorList>
    </citation>
    <scope>NUCLEOTIDE SEQUENCE</scope>
    <source>
        <strain evidence="8">CBS 232.78</strain>
    </source>
</reference>
<dbReference type="EMBL" id="JAULSW010000012">
    <property type="protein sequence ID" value="KAK3366536.1"/>
    <property type="molecule type" value="Genomic_DNA"/>
</dbReference>
<dbReference type="Gene3D" id="1.10.510.10">
    <property type="entry name" value="Transferase(Phosphotransferase) domain 1"/>
    <property type="match status" value="1"/>
</dbReference>
<keyword evidence="3" id="KW-0808">Transferase</keyword>
<dbReference type="InterPro" id="IPR000719">
    <property type="entry name" value="Prot_kinase_dom"/>
</dbReference>
<reference evidence="8" key="1">
    <citation type="journal article" date="2023" name="Mol. Phylogenet. Evol.">
        <title>Genome-scale phylogeny and comparative genomics of the fungal order Sordariales.</title>
        <authorList>
            <person name="Hensen N."/>
            <person name="Bonometti L."/>
            <person name="Westerberg I."/>
            <person name="Brannstrom I.O."/>
            <person name="Guillou S."/>
            <person name="Cros-Aarteil S."/>
            <person name="Calhoun S."/>
            <person name="Haridas S."/>
            <person name="Kuo A."/>
            <person name="Mondo S."/>
            <person name="Pangilinan J."/>
            <person name="Riley R."/>
            <person name="LaButti K."/>
            <person name="Andreopoulos B."/>
            <person name="Lipzen A."/>
            <person name="Chen C."/>
            <person name="Yan M."/>
            <person name="Daum C."/>
            <person name="Ng V."/>
            <person name="Clum A."/>
            <person name="Steindorff A."/>
            <person name="Ohm R.A."/>
            <person name="Martin F."/>
            <person name="Silar P."/>
            <person name="Natvig D.O."/>
            <person name="Lalanne C."/>
            <person name="Gautier V."/>
            <person name="Ament-Velasquez S.L."/>
            <person name="Kruys A."/>
            <person name="Hutchinson M.I."/>
            <person name="Powell A.J."/>
            <person name="Barry K."/>
            <person name="Miller A.N."/>
            <person name="Grigoriev I.V."/>
            <person name="Debuchy R."/>
            <person name="Gladieux P."/>
            <person name="Hiltunen Thoren M."/>
            <person name="Johannesson H."/>
        </authorList>
    </citation>
    <scope>NUCLEOTIDE SEQUENCE</scope>
    <source>
        <strain evidence="8">CBS 232.78</strain>
    </source>
</reference>
<evidence type="ECO:0000256" key="1">
    <source>
        <dbReference type="ARBA" id="ARBA00010791"/>
    </source>
</evidence>
<dbReference type="Proteomes" id="UP001285441">
    <property type="component" value="Unassembled WGS sequence"/>
</dbReference>
<dbReference type="Pfam" id="PF00069">
    <property type="entry name" value="Pkinase"/>
    <property type="match status" value="1"/>
</dbReference>
<name>A0AAE0N0N6_9PEZI</name>
<dbReference type="GO" id="GO:0004674">
    <property type="term" value="F:protein serine/threonine kinase activity"/>
    <property type="evidence" value="ECO:0007669"/>
    <property type="project" value="UniProtKB-KW"/>
</dbReference>
<evidence type="ECO:0000256" key="4">
    <source>
        <dbReference type="ARBA" id="ARBA00022741"/>
    </source>
</evidence>
<accession>A0AAE0N0N6</accession>
<evidence type="ECO:0000256" key="5">
    <source>
        <dbReference type="ARBA" id="ARBA00022777"/>
    </source>
</evidence>
<gene>
    <name evidence="8" type="ORF">B0H63DRAFT_405507</name>
</gene>
<dbReference type="GO" id="GO:0035556">
    <property type="term" value="P:intracellular signal transduction"/>
    <property type="evidence" value="ECO:0007669"/>
    <property type="project" value="TreeGrafter"/>
</dbReference>
<feature type="domain" description="Protein kinase" evidence="7">
    <location>
        <begin position="1"/>
        <end position="76"/>
    </location>
</feature>
<evidence type="ECO:0000256" key="2">
    <source>
        <dbReference type="ARBA" id="ARBA00022527"/>
    </source>
</evidence>
<protein>
    <recommendedName>
        <fullName evidence="7">Protein kinase domain-containing protein</fullName>
    </recommendedName>
</protein>
<evidence type="ECO:0000256" key="3">
    <source>
        <dbReference type="ARBA" id="ARBA00022679"/>
    </source>
</evidence>
<dbReference type="AlphaFoldDB" id="A0AAE0N0N6"/>
<dbReference type="SUPFAM" id="SSF56112">
    <property type="entry name" value="Protein kinase-like (PK-like)"/>
    <property type="match status" value="1"/>
</dbReference>
<keyword evidence="9" id="KW-1185">Reference proteome</keyword>
<evidence type="ECO:0000256" key="6">
    <source>
        <dbReference type="ARBA" id="ARBA00022840"/>
    </source>
</evidence>
<dbReference type="PANTHER" id="PTHR24346">
    <property type="entry name" value="MAP/MICROTUBULE AFFINITY-REGULATING KINASE"/>
    <property type="match status" value="1"/>
</dbReference>
<comment type="caution">
    <text evidence="8">The sequence shown here is derived from an EMBL/GenBank/DDBJ whole genome shotgun (WGS) entry which is preliminary data.</text>
</comment>
<keyword evidence="4" id="KW-0547">Nucleotide-binding</keyword>
<keyword evidence="6" id="KW-0067">ATP-binding</keyword>
<dbReference type="PANTHER" id="PTHR24346:SF82">
    <property type="entry name" value="KP78A-RELATED"/>
    <property type="match status" value="1"/>
</dbReference>
<comment type="similarity">
    <text evidence="1">Belongs to the protein kinase superfamily. CAMK Ser/Thr protein kinase family. NIM1 subfamily.</text>
</comment>
<keyword evidence="5" id="KW-0418">Kinase</keyword>
<dbReference type="GO" id="GO:0005737">
    <property type="term" value="C:cytoplasm"/>
    <property type="evidence" value="ECO:0007669"/>
    <property type="project" value="TreeGrafter"/>
</dbReference>
<keyword evidence="2" id="KW-0723">Serine/threonine-protein kinase</keyword>
<dbReference type="GO" id="GO:0005524">
    <property type="term" value="F:ATP binding"/>
    <property type="evidence" value="ECO:0007669"/>
    <property type="project" value="UniProtKB-KW"/>
</dbReference>
<proteinExistence type="inferred from homology"/>
<feature type="non-terminal residue" evidence="8">
    <location>
        <position position="1"/>
    </location>
</feature>
<evidence type="ECO:0000313" key="8">
    <source>
        <dbReference type="EMBL" id="KAK3366536.1"/>
    </source>
</evidence>
<evidence type="ECO:0000259" key="7">
    <source>
        <dbReference type="PROSITE" id="PS50011"/>
    </source>
</evidence>
<sequence>QSRELSRYCGTVTYAAPELLLSKPYTGPEVDVWSFGVDIFRLVCGYLPFEGSYLKSPACYPKGLTCGTSCPGETHS</sequence>